<feature type="signal peptide" evidence="1">
    <location>
        <begin position="1"/>
        <end position="22"/>
    </location>
</feature>
<evidence type="ECO:0000256" key="1">
    <source>
        <dbReference type="SAM" id="SignalP"/>
    </source>
</evidence>
<dbReference type="EMBL" id="PKHU01000002">
    <property type="protein sequence ID" value="PKZ29739.1"/>
    <property type="molecule type" value="Genomic_DNA"/>
</dbReference>
<dbReference type="Proteomes" id="UP000234639">
    <property type="component" value="Unassembled WGS sequence"/>
</dbReference>
<comment type="caution">
    <text evidence="2">The sequence shown here is derived from an EMBL/GenBank/DDBJ whole genome shotgun (WGS) entry which is preliminary data.</text>
</comment>
<reference evidence="2 3" key="1">
    <citation type="submission" date="2017-12" db="EMBL/GenBank/DDBJ databases">
        <title>Phylogenetic diversity of female urinary microbiome.</title>
        <authorList>
            <person name="Thomas-White K."/>
            <person name="Wolfe A.J."/>
        </authorList>
    </citation>
    <scope>NUCLEOTIDE SEQUENCE [LARGE SCALE GENOMIC DNA]</scope>
    <source>
        <strain evidence="2 3">UMB0112</strain>
    </source>
</reference>
<name>A0A2I1NBI9_9BACT</name>
<gene>
    <name evidence="2" type="ORF">CYJ41_02275</name>
</gene>
<organism evidence="2 3">
    <name type="scientific">Campylobacter ureolyticus</name>
    <dbReference type="NCBI Taxonomy" id="827"/>
    <lineage>
        <taxon>Bacteria</taxon>
        <taxon>Pseudomonadati</taxon>
        <taxon>Campylobacterota</taxon>
        <taxon>Epsilonproteobacteria</taxon>
        <taxon>Campylobacterales</taxon>
        <taxon>Campylobacteraceae</taxon>
        <taxon>Campylobacter</taxon>
    </lineage>
</organism>
<keyword evidence="1" id="KW-0732">Signal</keyword>
<proteinExistence type="predicted"/>
<evidence type="ECO:0000313" key="3">
    <source>
        <dbReference type="Proteomes" id="UP000234639"/>
    </source>
</evidence>
<dbReference type="AlphaFoldDB" id="A0A2I1NBI9"/>
<sequence length="188" mass="22075">MIKKLVLACFVLSFLFSNETNSSNFKEFFGEKSEFKHPQMDFCQRDKNLLDHNITKSDLKKGEVFIHGGNTVKNKFLVLNKFIDSKKVIDNLNEILKKEFQNDKFKEFGNSLSYEIFAFNIREKGSKTEFEFVIKYKTTNPLNKKEFKEKEISNIVNLKENSSDEIYKEALNIIMLEIKNSIKNTNDK</sequence>
<accession>A0A2I1NBI9</accession>
<dbReference type="RefSeq" id="WP_101636740.1">
    <property type="nucleotide sequence ID" value="NZ_PKHU01000002.1"/>
</dbReference>
<feature type="chain" id="PRO_5014119696" evidence="1">
    <location>
        <begin position="23"/>
        <end position="188"/>
    </location>
</feature>
<protein>
    <submittedName>
        <fullName evidence="2">Uncharacterized protein</fullName>
    </submittedName>
</protein>
<evidence type="ECO:0000313" key="2">
    <source>
        <dbReference type="EMBL" id="PKZ29739.1"/>
    </source>
</evidence>